<evidence type="ECO:0000256" key="1">
    <source>
        <dbReference type="SAM" id="Phobius"/>
    </source>
</evidence>
<sequence length="95" mass="10289">MVKVPISILVYARPTRANGMFFWAFDLTALGLVALAIGYTIFLDWFTPPGAEDPLPGAAVLIDRASPNVTLSAPQGTALTKRLAFAASFMSFRRK</sequence>
<keyword evidence="1" id="KW-0472">Membrane</keyword>
<protein>
    <submittedName>
        <fullName evidence="2">Uncharacterized protein</fullName>
    </submittedName>
</protein>
<feature type="transmembrane region" description="Helical" evidence="1">
    <location>
        <begin position="21"/>
        <end position="42"/>
    </location>
</feature>
<accession>A0AAW9TBF7</accession>
<evidence type="ECO:0000313" key="3">
    <source>
        <dbReference type="Proteomes" id="UP000429484"/>
    </source>
</evidence>
<keyword evidence="1" id="KW-1133">Transmembrane helix</keyword>
<proteinExistence type="predicted"/>
<name>A0AAW9TBF7_RHIML</name>
<dbReference type="RefSeq" id="WP_153349281.1">
    <property type="nucleotide sequence ID" value="NZ_WISR01000016.1"/>
</dbReference>
<dbReference type="EMBL" id="WISR01000016">
    <property type="protein sequence ID" value="MQW31446.1"/>
    <property type="molecule type" value="Genomic_DNA"/>
</dbReference>
<reference evidence="2 3" key="1">
    <citation type="journal article" date="2013" name="Genome Biol.">
        <title>Comparative genomics of the core and accessory genomes of 48 Sinorhizobium strains comprising five genospecies.</title>
        <authorList>
            <person name="Sugawara M."/>
            <person name="Epstein B."/>
            <person name="Badgley B.D."/>
            <person name="Unno T."/>
            <person name="Xu L."/>
            <person name="Reese J."/>
            <person name="Gyaneshwar P."/>
            <person name="Denny R."/>
            <person name="Mudge J."/>
            <person name="Bharti A.K."/>
            <person name="Farmer A.D."/>
            <person name="May G.D."/>
            <person name="Woodward J.E."/>
            <person name="Medigue C."/>
            <person name="Vallenet D."/>
            <person name="Lajus A."/>
            <person name="Rouy Z."/>
            <person name="Martinez-Vaz B."/>
            <person name="Tiffin P."/>
            <person name="Young N.D."/>
            <person name="Sadowsky M.J."/>
        </authorList>
    </citation>
    <scope>NUCLEOTIDE SEQUENCE [LARGE SCALE GENOMIC DNA]</scope>
    <source>
        <strain evidence="2 3">N6B1</strain>
    </source>
</reference>
<dbReference type="AlphaFoldDB" id="A0AAW9TBF7"/>
<keyword evidence="1" id="KW-0812">Transmembrane</keyword>
<comment type="caution">
    <text evidence="2">The sequence shown here is derived from an EMBL/GenBank/DDBJ whole genome shotgun (WGS) entry which is preliminary data.</text>
</comment>
<dbReference type="Proteomes" id="UP000429484">
    <property type="component" value="Unassembled WGS sequence"/>
</dbReference>
<organism evidence="2 3">
    <name type="scientific">Rhizobium meliloti</name>
    <name type="common">Ensifer meliloti</name>
    <name type="synonym">Sinorhizobium meliloti</name>
    <dbReference type="NCBI Taxonomy" id="382"/>
    <lineage>
        <taxon>Bacteria</taxon>
        <taxon>Pseudomonadati</taxon>
        <taxon>Pseudomonadota</taxon>
        <taxon>Alphaproteobacteria</taxon>
        <taxon>Hyphomicrobiales</taxon>
        <taxon>Rhizobiaceae</taxon>
        <taxon>Sinorhizobium/Ensifer group</taxon>
        <taxon>Sinorhizobium</taxon>
    </lineage>
</organism>
<evidence type="ECO:0000313" key="2">
    <source>
        <dbReference type="EMBL" id="MQW31446.1"/>
    </source>
</evidence>
<gene>
    <name evidence="2" type="ORF">GHK53_00845</name>
</gene>